<gene>
    <name evidence="2" type="ORF">Dsin_018401</name>
</gene>
<dbReference type="AlphaFoldDB" id="A0AAE0E1R2"/>
<dbReference type="EMBL" id="JANJYJ010000006">
    <property type="protein sequence ID" value="KAK3204355.1"/>
    <property type="molecule type" value="Genomic_DNA"/>
</dbReference>
<evidence type="ECO:0000313" key="3">
    <source>
        <dbReference type="Proteomes" id="UP001281410"/>
    </source>
</evidence>
<dbReference type="Pfam" id="PF14223">
    <property type="entry name" value="Retrotran_gag_2"/>
    <property type="match status" value="1"/>
</dbReference>
<evidence type="ECO:0000313" key="2">
    <source>
        <dbReference type="EMBL" id="KAK3204355.1"/>
    </source>
</evidence>
<dbReference type="Proteomes" id="UP001281410">
    <property type="component" value="Unassembled WGS sequence"/>
</dbReference>
<organism evidence="2 3">
    <name type="scientific">Dipteronia sinensis</name>
    <dbReference type="NCBI Taxonomy" id="43782"/>
    <lineage>
        <taxon>Eukaryota</taxon>
        <taxon>Viridiplantae</taxon>
        <taxon>Streptophyta</taxon>
        <taxon>Embryophyta</taxon>
        <taxon>Tracheophyta</taxon>
        <taxon>Spermatophyta</taxon>
        <taxon>Magnoliopsida</taxon>
        <taxon>eudicotyledons</taxon>
        <taxon>Gunneridae</taxon>
        <taxon>Pentapetalae</taxon>
        <taxon>rosids</taxon>
        <taxon>malvids</taxon>
        <taxon>Sapindales</taxon>
        <taxon>Sapindaceae</taxon>
        <taxon>Hippocastanoideae</taxon>
        <taxon>Acereae</taxon>
        <taxon>Dipteronia</taxon>
    </lineage>
</organism>
<feature type="compositionally biased region" description="Polar residues" evidence="1">
    <location>
        <begin position="110"/>
        <end position="129"/>
    </location>
</feature>
<accession>A0AAE0E1R2</accession>
<keyword evidence="3" id="KW-1185">Reference proteome</keyword>
<protein>
    <submittedName>
        <fullName evidence="2">Uncharacterized protein</fullName>
    </submittedName>
</protein>
<comment type="caution">
    <text evidence="2">The sequence shown here is derived from an EMBL/GenBank/DDBJ whole genome shotgun (WGS) entry which is preliminary data.</text>
</comment>
<sequence length="172" mass="19994">MKFEIDKFDGTGDFEIWRRKVKALLSQQKTLKVIEGDNEKLSDENKAIILLNSLPDSFKDVKVAIKYGRTSLTLEECISTLKSNELELKIRKKDNGEKLFARGRQHVKVNGNNYNNKSKGMSKTPNHISQSKNINSFRRCYYSGKERHLKKNNVLSLSEKLKKRLKLMVMRM</sequence>
<proteinExistence type="predicted"/>
<reference evidence="2" key="1">
    <citation type="journal article" date="2023" name="Plant J.">
        <title>Genome sequences and population genomics provide insights into the demographic history, inbreeding, and mutation load of two 'living fossil' tree species of Dipteronia.</title>
        <authorList>
            <person name="Feng Y."/>
            <person name="Comes H.P."/>
            <person name="Chen J."/>
            <person name="Zhu S."/>
            <person name="Lu R."/>
            <person name="Zhang X."/>
            <person name="Li P."/>
            <person name="Qiu J."/>
            <person name="Olsen K.M."/>
            <person name="Qiu Y."/>
        </authorList>
    </citation>
    <scope>NUCLEOTIDE SEQUENCE</scope>
    <source>
        <strain evidence="2">NBL</strain>
    </source>
</reference>
<feature type="region of interest" description="Disordered" evidence="1">
    <location>
        <begin position="109"/>
        <end position="129"/>
    </location>
</feature>
<evidence type="ECO:0000256" key="1">
    <source>
        <dbReference type="SAM" id="MobiDB-lite"/>
    </source>
</evidence>
<name>A0AAE0E1R2_9ROSI</name>